<sequence>SRPALLGWHVQALPAAPGRRPYCARRRSLFTG</sequence>
<accession>A0A392VNQ2</accession>
<evidence type="ECO:0000313" key="2">
    <source>
        <dbReference type="Proteomes" id="UP000265520"/>
    </source>
</evidence>
<name>A0A392VNQ2_9FABA</name>
<evidence type="ECO:0000313" key="1">
    <source>
        <dbReference type="EMBL" id="MCI89517.1"/>
    </source>
</evidence>
<dbReference type="AlphaFoldDB" id="A0A392VNQ2"/>
<dbReference type="Proteomes" id="UP000265520">
    <property type="component" value="Unassembled WGS sequence"/>
</dbReference>
<proteinExistence type="predicted"/>
<feature type="non-terminal residue" evidence="1">
    <location>
        <position position="1"/>
    </location>
</feature>
<protein>
    <submittedName>
        <fullName evidence="1">Uncharacterized protein</fullName>
    </submittedName>
</protein>
<reference evidence="1 2" key="1">
    <citation type="journal article" date="2018" name="Front. Plant Sci.">
        <title>Red Clover (Trifolium pratense) and Zigzag Clover (T. medium) - A Picture of Genomic Similarities and Differences.</title>
        <authorList>
            <person name="Dluhosova J."/>
            <person name="Istvanek J."/>
            <person name="Nedelnik J."/>
            <person name="Repkova J."/>
        </authorList>
    </citation>
    <scope>NUCLEOTIDE SEQUENCE [LARGE SCALE GENOMIC DNA]</scope>
    <source>
        <strain evidence="2">cv. 10/8</strain>
        <tissue evidence="1">Leaf</tissue>
    </source>
</reference>
<organism evidence="1 2">
    <name type="scientific">Trifolium medium</name>
    <dbReference type="NCBI Taxonomy" id="97028"/>
    <lineage>
        <taxon>Eukaryota</taxon>
        <taxon>Viridiplantae</taxon>
        <taxon>Streptophyta</taxon>
        <taxon>Embryophyta</taxon>
        <taxon>Tracheophyta</taxon>
        <taxon>Spermatophyta</taxon>
        <taxon>Magnoliopsida</taxon>
        <taxon>eudicotyledons</taxon>
        <taxon>Gunneridae</taxon>
        <taxon>Pentapetalae</taxon>
        <taxon>rosids</taxon>
        <taxon>fabids</taxon>
        <taxon>Fabales</taxon>
        <taxon>Fabaceae</taxon>
        <taxon>Papilionoideae</taxon>
        <taxon>50 kb inversion clade</taxon>
        <taxon>NPAAA clade</taxon>
        <taxon>Hologalegina</taxon>
        <taxon>IRL clade</taxon>
        <taxon>Trifolieae</taxon>
        <taxon>Trifolium</taxon>
    </lineage>
</organism>
<dbReference type="EMBL" id="LXQA011221319">
    <property type="protein sequence ID" value="MCI89517.1"/>
    <property type="molecule type" value="Genomic_DNA"/>
</dbReference>
<keyword evidence="2" id="KW-1185">Reference proteome</keyword>
<comment type="caution">
    <text evidence="1">The sequence shown here is derived from an EMBL/GenBank/DDBJ whole genome shotgun (WGS) entry which is preliminary data.</text>
</comment>